<dbReference type="PANTHER" id="PTHR42930:SF3">
    <property type="entry name" value="PHOSPHATE-SPECIFIC TRANSPORT SYSTEM ACCESSORY PROTEIN PHOU"/>
    <property type="match status" value="1"/>
</dbReference>
<keyword evidence="4 7" id="KW-0813">Transport</keyword>
<dbReference type="GO" id="GO:0005737">
    <property type="term" value="C:cytoplasm"/>
    <property type="evidence" value="ECO:0007669"/>
    <property type="project" value="UniProtKB-SubCell"/>
</dbReference>
<dbReference type="PANTHER" id="PTHR42930">
    <property type="entry name" value="PHOSPHATE-SPECIFIC TRANSPORT SYSTEM ACCESSORY PROTEIN PHOU"/>
    <property type="match status" value="1"/>
</dbReference>
<dbReference type="EMBL" id="BMMZ01000003">
    <property type="protein sequence ID" value="GGL58171.1"/>
    <property type="molecule type" value="Genomic_DNA"/>
</dbReference>
<evidence type="ECO:0000313" key="10">
    <source>
        <dbReference type="Proteomes" id="UP000613840"/>
    </source>
</evidence>
<keyword evidence="5 7" id="KW-0963">Cytoplasm</keyword>
<dbReference type="FunFam" id="1.20.58.220:FF:000004">
    <property type="entry name" value="Phosphate-specific transport system accessory protein PhoU"/>
    <property type="match status" value="1"/>
</dbReference>
<gene>
    <name evidence="9" type="ORF">GCM10011575_15690</name>
</gene>
<evidence type="ECO:0000256" key="1">
    <source>
        <dbReference type="ARBA" id="ARBA00004496"/>
    </source>
</evidence>
<dbReference type="GO" id="GO:0006817">
    <property type="term" value="P:phosphate ion transport"/>
    <property type="evidence" value="ECO:0007669"/>
    <property type="project" value="UniProtKB-KW"/>
</dbReference>
<dbReference type="Pfam" id="PF01895">
    <property type="entry name" value="PhoU"/>
    <property type="match status" value="2"/>
</dbReference>
<dbReference type="SUPFAM" id="SSF109755">
    <property type="entry name" value="PhoU-like"/>
    <property type="match status" value="1"/>
</dbReference>
<feature type="domain" description="PhoU" evidence="8">
    <location>
        <begin position="21"/>
        <end position="103"/>
    </location>
</feature>
<dbReference type="GO" id="GO:0045936">
    <property type="term" value="P:negative regulation of phosphate metabolic process"/>
    <property type="evidence" value="ECO:0007669"/>
    <property type="project" value="InterPro"/>
</dbReference>
<evidence type="ECO:0000256" key="6">
    <source>
        <dbReference type="ARBA" id="ARBA00022592"/>
    </source>
</evidence>
<dbReference type="GO" id="GO:0030643">
    <property type="term" value="P:intracellular phosphate ion homeostasis"/>
    <property type="evidence" value="ECO:0007669"/>
    <property type="project" value="InterPro"/>
</dbReference>
<evidence type="ECO:0000313" key="9">
    <source>
        <dbReference type="EMBL" id="GGL58171.1"/>
    </source>
</evidence>
<dbReference type="PIRSF" id="PIRSF003107">
    <property type="entry name" value="PhoU"/>
    <property type="match status" value="1"/>
</dbReference>
<evidence type="ECO:0000256" key="4">
    <source>
        <dbReference type="ARBA" id="ARBA00022448"/>
    </source>
</evidence>
<comment type="caution">
    <text evidence="9">The sequence shown here is derived from an EMBL/GenBank/DDBJ whole genome shotgun (WGS) entry which is preliminary data.</text>
</comment>
<feature type="domain" description="PhoU" evidence="8">
    <location>
        <begin position="122"/>
        <end position="204"/>
    </location>
</feature>
<evidence type="ECO:0000256" key="3">
    <source>
        <dbReference type="ARBA" id="ARBA00011738"/>
    </source>
</evidence>
<evidence type="ECO:0000256" key="2">
    <source>
        <dbReference type="ARBA" id="ARBA00008107"/>
    </source>
</evidence>
<dbReference type="Proteomes" id="UP000613840">
    <property type="component" value="Unassembled WGS sequence"/>
</dbReference>
<dbReference type="InterPro" id="IPR028366">
    <property type="entry name" value="PhoU"/>
</dbReference>
<organism evidence="9 10">
    <name type="scientific">Microlunatus endophyticus</name>
    <dbReference type="NCBI Taxonomy" id="1716077"/>
    <lineage>
        <taxon>Bacteria</taxon>
        <taxon>Bacillati</taxon>
        <taxon>Actinomycetota</taxon>
        <taxon>Actinomycetes</taxon>
        <taxon>Propionibacteriales</taxon>
        <taxon>Propionibacteriaceae</taxon>
        <taxon>Microlunatus</taxon>
    </lineage>
</organism>
<protein>
    <recommendedName>
        <fullName evidence="7">Phosphate-specific transport system accessory protein PhoU</fullName>
    </recommendedName>
</protein>
<evidence type="ECO:0000256" key="5">
    <source>
        <dbReference type="ARBA" id="ARBA00022490"/>
    </source>
</evidence>
<comment type="function">
    <text evidence="7">Plays a role in the regulation of phosphate uptake.</text>
</comment>
<keyword evidence="10" id="KW-1185">Reference proteome</keyword>
<reference evidence="9" key="1">
    <citation type="journal article" date="2014" name="Int. J. Syst. Evol. Microbiol.">
        <title>Complete genome sequence of Corynebacterium casei LMG S-19264T (=DSM 44701T), isolated from a smear-ripened cheese.</title>
        <authorList>
            <consortium name="US DOE Joint Genome Institute (JGI-PGF)"/>
            <person name="Walter F."/>
            <person name="Albersmeier A."/>
            <person name="Kalinowski J."/>
            <person name="Ruckert C."/>
        </authorList>
    </citation>
    <scope>NUCLEOTIDE SEQUENCE</scope>
    <source>
        <strain evidence="9">CGMCC 4.7306</strain>
    </source>
</reference>
<dbReference type="NCBIfam" id="TIGR02135">
    <property type="entry name" value="phoU_full"/>
    <property type="match status" value="1"/>
</dbReference>
<dbReference type="InterPro" id="IPR038078">
    <property type="entry name" value="PhoU-like_sf"/>
</dbReference>
<accession>A0A917S5A2</accession>
<evidence type="ECO:0000259" key="8">
    <source>
        <dbReference type="Pfam" id="PF01895"/>
    </source>
</evidence>
<keyword evidence="6 7" id="KW-0592">Phosphate transport</keyword>
<reference evidence="9" key="2">
    <citation type="submission" date="2020-09" db="EMBL/GenBank/DDBJ databases">
        <authorList>
            <person name="Sun Q."/>
            <person name="Zhou Y."/>
        </authorList>
    </citation>
    <scope>NUCLEOTIDE SEQUENCE</scope>
    <source>
        <strain evidence="9">CGMCC 4.7306</strain>
    </source>
</reference>
<dbReference type="RefSeq" id="WP_188894638.1">
    <property type="nucleotide sequence ID" value="NZ_BMMZ01000003.1"/>
</dbReference>
<dbReference type="AlphaFoldDB" id="A0A917S5A2"/>
<proteinExistence type="inferred from homology"/>
<comment type="subunit">
    <text evidence="3 7">Homodimer.</text>
</comment>
<dbReference type="InterPro" id="IPR026022">
    <property type="entry name" value="PhoU_dom"/>
</dbReference>
<sequence>MRDSYQEELNEVLGDLVGVAGAVSVSVRNATRALLDADIHLAEGVISGDSQIDAACSGVEDHAFSLLALQAPVAGELRMMVATLRMVSELERTGDLAAHIAKIARMRYPESAVPDGLRANFVRMGEVAQKIVTIAGQALKERDVALARDLLEQDQEMDDLRRSQFRTLLGTDWPYGVEAAVDVALLGRYFERIADHAVSLARRVVFVVTGEYPDEDVWAQADREPAGHSWPVTPATH</sequence>
<dbReference type="Gene3D" id="1.20.58.220">
    <property type="entry name" value="Phosphate transport system protein phou homolog 2, domain 2"/>
    <property type="match status" value="1"/>
</dbReference>
<comment type="similarity">
    <text evidence="2 7">Belongs to the PhoU family.</text>
</comment>
<comment type="subcellular location">
    <subcellularLocation>
        <location evidence="1 7">Cytoplasm</location>
    </subcellularLocation>
</comment>
<evidence type="ECO:0000256" key="7">
    <source>
        <dbReference type="PIRNR" id="PIRNR003107"/>
    </source>
</evidence>
<name>A0A917S5A2_9ACTN</name>